<dbReference type="Pfam" id="PF00512">
    <property type="entry name" value="HisKA"/>
    <property type="match status" value="1"/>
</dbReference>
<dbReference type="eggNOG" id="COG4251">
    <property type="taxonomic scope" value="Bacteria"/>
</dbReference>
<keyword evidence="5 12" id="KW-0418">Kinase</keyword>
<dbReference type="InterPro" id="IPR036097">
    <property type="entry name" value="HisK_dim/P_sf"/>
</dbReference>
<keyword evidence="8" id="KW-1133">Transmembrane helix</keyword>
<dbReference type="CDD" id="cd00130">
    <property type="entry name" value="PAS"/>
    <property type="match status" value="1"/>
</dbReference>
<evidence type="ECO:0000256" key="7">
    <source>
        <dbReference type="SAM" id="MobiDB-lite"/>
    </source>
</evidence>
<sequence>MQPHDRNGLDVPACPADTGGRRPRHPAFFMNPVDARQARMEGQFVRQRRLAAVVASLLILAALFVVSRFNYLLFHSLAEMFSVVIACSIFVVAWNSRHFLNNGYLLLIGIAYLFVGTLDTLHMLSYKGMGVFPGDSADTPTQLWIASRYMESIALLVAPTLMTRRIDAGRVFGWFLAATGILLFAIFPANVFPVCYVEGVGLTPFKKASEYIICLTLAAAIVLLLRQRRFFDPGVLRLLVGSIAAAIVCELAFTFYVGVYDLSNLTGHFFKIISFTLTYKAIVETGLVKPYNLLFRDLKLGEAALRAANDQLENKVRARTAELSEANEALASEVVERKQAEAALRRSELKYRELVEHANSIILRLDAQGKILFFNEFAQNFFGFREGEILGRQAVGTIVPETETSGRDLASMMRRMLSDPEVYSSNEYENMRRNGERVWVAWTNKAIRDGNGRIAEILCIGNDISARRRIEEELERSNRELQEFAFIASHDLKEPLRKVMAFGDRLHSRFGERLDEDGRDYLARMRKAAFRMQNLIESLLNYSRVTTKAETFSTVDLNVLIKEILSDLETSIAENGVRIEVERLPIIQADSNQMRQLFQNLISNALKYHGTEAPFVGIRGKKAAPTPGGTGSGGPSWYQVLVEDNGIGFDEKYLDRIFAPFQRLHGRDAYEGTGMGLAICRKIMERHGGTLTANSTPGRGSTFIVTLPARSVRSAP</sequence>
<dbReference type="InterPro" id="IPR035965">
    <property type="entry name" value="PAS-like_dom_sf"/>
</dbReference>
<dbReference type="SUPFAM" id="SSF55785">
    <property type="entry name" value="PYP-like sensor domain (PAS domain)"/>
    <property type="match status" value="1"/>
</dbReference>
<dbReference type="InterPro" id="IPR003661">
    <property type="entry name" value="HisK_dim/P_dom"/>
</dbReference>
<reference evidence="12 13" key="1">
    <citation type="submission" date="2006-10" db="EMBL/GenBank/DDBJ databases">
        <title>Complete sequence of Syntrophobacter fumaroxidans MPOB.</title>
        <authorList>
            <consortium name="US DOE Joint Genome Institute"/>
            <person name="Copeland A."/>
            <person name="Lucas S."/>
            <person name="Lapidus A."/>
            <person name="Barry K."/>
            <person name="Detter J.C."/>
            <person name="Glavina del Rio T."/>
            <person name="Hammon N."/>
            <person name="Israni S."/>
            <person name="Pitluck S."/>
            <person name="Goltsman E.G."/>
            <person name="Martinez M."/>
            <person name="Schmutz J."/>
            <person name="Larimer F."/>
            <person name="Land M."/>
            <person name="Hauser L."/>
            <person name="Kyrpides N."/>
            <person name="Kim E."/>
            <person name="Boone D.R."/>
            <person name="Brockman F."/>
            <person name="Culley D."/>
            <person name="Ferry J."/>
            <person name="Gunsalus R."/>
            <person name="McInerney M.J."/>
            <person name="Morrison M."/>
            <person name="Plugge C."/>
            <person name="Rohlin L."/>
            <person name="Scholten J."/>
            <person name="Sieber J."/>
            <person name="Stams A.J.M."/>
            <person name="Worm P."/>
            <person name="Henstra A.M."/>
            <person name="Richardson P."/>
        </authorList>
    </citation>
    <scope>NUCLEOTIDE SEQUENCE [LARGE SCALE GENOMIC DNA]</scope>
    <source>
        <strain evidence="13">DSM 10017 / MPOB</strain>
    </source>
</reference>
<dbReference type="Proteomes" id="UP000001784">
    <property type="component" value="Chromosome"/>
</dbReference>
<evidence type="ECO:0000259" key="9">
    <source>
        <dbReference type="PROSITE" id="PS50109"/>
    </source>
</evidence>
<dbReference type="InterPro" id="IPR003594">
    <property type="entry name" value="HATPase_dom"/>
</dbReference>
<evidence type="ECO:0000259" key="10">
    <source>
        <dbReference type="PROSITE" id="PS50112"/>
    </source>
</evidence>
<dbReference type="InterPro" id="IPR000014">
    <property type="entry name" value="PAS"/>
</dbReference>
<feature type="transmembrane region" description="Helical" evidence="8">
    <location>
        <begin position="174"/>
        <end position="196"/>
    </location>
</feature>
<dbReference type="PROSITE" id="PS50109">
    <property type="entry name" value="HIS_KIN"/>
    <property type="match status" value="1"/>
</dbReference>
<feature type="domain" description="Histidine kinase" evidence="9">
    <location>
        <begin position="487"/>
        <end position="711"/>
    </location>
</feature>
<dbReference type="EMBL" id="CP000478">
    <property type="protein sequence ID" value="ABK18515.1"/>
    <property type="molecule type" value="Genomic_DNA"/>
</dbReference>
<dbReference type="PROSITE" id="PS50113">
    <property type="entry name" value="PAC"/>
    <property type="match status" value="1"/>
</dbReference>
<dbReference type="GO" id="GO:0006355">
    <property type="term" value="P:regulation of DNA-templated transcription"/>
    <property type="evidence" value="ECO:0007669"/>
    <property type="project" value="InterPro"/>
</dbReference>
<keyword evidence="6" id="KW-0175">Coiled coil</keyword>
<dbReference type="Pfam" id="PF00989">
    <property type="entry name" value="PAS"/>
    <property type="match status" value="1"/>
</dbReference>
<dbReference type="PRINTS" id="PR00344">
    <property type="entry name" value="BCTRLSENSOR"/>
</dbReference>
<dbReference type="STRING" id="335543.Sfum_2837"/>
<dbReference type="NCBIfam" id="TIGR00229">
    <property type="entry name" value="sensory_box"/>
    <property type="match status" value="1"/>
</dbReference>
<comment type="catalytic activity">
    <reaction evidence="1">
        <text>ATP + protein L-histidine = ADP + protein N-phospho-L-histidine.</text>
        <dbReference type="EC" id="2.7.13.3"/>
    </reaction>
</comment>
<dbReference type="InterPro" id="IPR004358">
    <property type="entry name" value="Sig_transdc_His_kin-like_C"/>
</dbReference>
<evidence type="ECO:0000256" key="3">
    <source>
        <dbReference type="ARBA" id="ARBA00022553"/>
    </source>
</evidence>
<dbReference type="InterPro" id="IPR000700">
    <property type="entry name" value="PAS-assoc_C"/>
</dbReference>
<keyword evidence="3" id="KW-0597">Phosphoprotein</keyword>
<feature type="domain" description="PAS" evidence="10">
    <location>
        <begin position="347"/>
        <end position="420"/>
    </location>
</feature>
<dbReference type="HOGENOM" id="CLU_000445_114_64_7"/>
<dbReference type="EC" id="2.7.13.3" evidence="2"/>
<feature type="transmembrane region" description="Helical" evidence="8">
    <location>
        <begin position="49"/>
        <end position="66"/>
    </location>
</feature>
<dbReference type="KEGG" id="sfu:Sfum_2837"/>
<dbReference type="InterPro" id="IPR005467">
    <property type="entry name" value="His_kinase_dom"/>
</dbReference>
<dbReference type="GO" id="GO:0000155">
    <property type="term" value="F:phosphorelay sensor kinase activity"/>
    <property type="evidence" value="ECO:0007669"/>
    <property type="project" value="InterPro"/>
</dbReference>
<keyword evidence="8" id="KW-0812">Transmembrane</keyword>
<dbReference type="InterPro" id="IPR052162">
    <property type="entry name" value="Sensor_kinase/Photoreceptor"/>
</dbReference>
<evidence type="ECO:0000256" key="4">
    <source>
        <dbReference type="ARBA" id="ARBA00022679"/>
    </source>
</evidence>
<name>A0LM63_SYNFM</name>
<protein>
    <recommendedName>
        <fullName evidence="2">histidine kinase</fullName>
        <ecNumber evidence="2">2.7.13.3</ecNumber>
    </recommendedName>
</protein>
<dbReference type="SMART" id="SM00387">
    <property type="entry name" value="HATPase_c"/>
    <property type="match status" value="1"/>
</dbReference>
<dbReference type="InterPro" id="IPR001610">
    <property type="entry name" value="PAC"/>
</dbReference>
<dbReference type="FunFam" id="3.30.565.10:FF:000006">
    <property type="entry name" value="Sensor histidine kinase WalK"/>
    <property type="match status" value="1"/>
</dbReference>
<evidence type="ECO:0000256" key="8">
    <source>
        <dbReference type="SAM" id="Phobius"/>
    </source>
</evidence>
<dbReference type="SMART" id="SM00091">
    <property type="entry name" value="PAS"/>
    <property type="match status" value="1"/>
</dbReference>
<evidence type="ECO:0000256" key="1">
    <source>
        <dbReference type="ARBA" id="ARBA00000085"/>
    </source>
</evidence>
<feature type="transmembrane region" description="Helical" evidence="8">
    <location>
        <begin position="144"/>
        <end position="162"/>
    </location>
</feature>
<evidence type="ECO:0000256" key="5">
    <source>
        <dbReference type="ARBA" id="ARBA00022777"/>
    </source>
</evidence>
<dbReference type="CDD" id="cd00082">
    <property type="entry name" value="HisKA"/>
    <property type="match status" value="1"/>
</dbReference>
<dbReference type="Gene3D" id="1.10.287.130">
    <property type="match status" value="1"/>
</dbReference>
<proteinExistence type="predicted"/>
<dbReference type="InterPro" id="IPR013767">
    <property type="entry name" value="PAS_fold"/>
</dbReference>
<keyword evidence="4 12" id="KW-0808">Transferase</keyword>
<dbReference type="Pfam" id="PF02518">
    <property type="entry name" value="HATPase_c"/>
    <property type="match status" value="1"/>
</dbReference>
<dbReference type="PANTHER" id="PTHR43304:SF1">
    <property type="entry name" value="PAC DOMAIN-CONTAINING PROTEIN"/>
    <property type="match status" value="1"/>
</dbReference>
<feature type="coiled-coil region" evidence="6">
    <location>
        <begin position="309"/>
        <end position="357"/>
    </location>
</feature>
<dbReference type="PROSITE" id="PS50112">
    <property type="entry name" value="PAS"/>
    <property type="match status" value="1"/>
</dbReference>
<feature type="transmembrane region" description="Helical" evidence="8">
    <location>
        <begin position="72"/>
        <end position="92"/>
    </location>
</feature>
<organism evidence="12 13">
    <name type="scientific">Syntrophobacter fumaroxidans (strain DSM 10017 / MPOB)</name>
    <dbReference type="NCBI Taxonomy" id="335543"/>
    <lineage>
        <taxon>Bacteria</taxon>
        <taxon>Pseudomonadati</taxon>
        <taxon>Thermodesulfobacteriota</taxon>
        <taxon>Syntrophobacteria</taxon>
        <taxon>Syntrophobacterales</taxon>
        <taxon>Syntrophobacteraceae</taxon>
        <taxon>Syntrophobacter</taxon>
    </lineage>
</organism>
<dbReference type="InParanoid" id="A0LM63"/>
<dbReference type="PANTHER" id="PTHR43304">
    <property type="entry name" value="PHYTOCHROME-LIKE PROTEIN CPH1"/>
    <property type="match status" value="1"/>
</dbReference>
<feature type="transmembrane region" description="Helical" evidence="8">
    <location>
        <begin position="208"/>
        <end position="226"/>
    </location>
</feature>
<dbReference type="eggNOG" id="COG4191">
    <property type="taxonomic scope" value="Bacteria"/>
</dbReference>
<dbReference type="SUPFAM" id="SSF55874">
    <property type="entry name" value="ATPase domain of HSP90 chaperone/DNA topoisomerase II/histidine kinase"/>
    <property type="match status" value="1"/>
</dbReference>
<dbReference type="Gene3D" id="3.30.565.10">
    <property type="entry name" value="Histidine kinase-like ATPase, C-terminal domain"/>
    <property type="match status" value="1"/>
</dbReference>
<dbReference type="SMART" id="SM00388">
    <property type="entry name" value="HisKA"/>
    <property type="match status" value="1"/>
</dbReference>
<feature type="region of interest" description="Disordered" evidence="7">
    <location>
        <begin position="1"/>
        <end position="22"/>
    </location>
</feature>
<evidence type="ECO:0000313" key="12">
    <source>
        <dbReference type="EMBL" id="ABK18515.1"/>
    </source>
</evidence>
<dbReference type="InterPro" id="IPR036890">
    <property type="entry name" value="HATPase_C_sf"/>
</dbReference>
<keyword evidence="13" id="KW-1185">Reference proteome</keyword>
<evidence type="ECO:0000259" key="11">
    <source>
        <dbReference type="PROSITE" id="PS50113"/>
    </source>
</evidence>
<dbReference type="InterPro" id="IPR033425">
    <property type="entry name" value="MASE3"/>
</dbReference>
<keyword evidence="8" id="KW-0472">Membrane</keyword>
<gene>
    <name evidence="12" type="ordered locus">Sfum_2837</name>
</gene>
<evidence type="ECO:0000313" key="13">
    <source>
        <dbReference type="Proteomes" id="UP000001784"/>
    </source>
</evidence>
<dbReference type="SUPFAM" id="SSF47384">
    <property type="entry name" value="Homodimeric domain of signal transducing histidine kinase"/>
    <property type="match status" value="1"/>
</dbReference>
<accession>A0LM63</accession>
<dbReference type="Gene3D" id="3.30.450.20">
    <property type="entry name" value="PAS domain"/>
    <property type="match status" value="1"/>
</dbReference>
<evidence type="ECO:0000256" key="2">
    <source>
        <dbReference type="ARBA" id="ARBA00012438"/>
    </source>
</evidence>
<feature type="domain" description="PAC" evidence="11">
    <location>
        <begin position="424"/>
        <end position="476"/>
    </location>
</feature>
<evidence type="ECO:0000256" key="6">
    <source>
        <dbReference type="SAM" id="Coils"/>
    </source>
</evidence>
<feature type="transmembrane region" description="Helical" evidence="8">
    <location>
        <begin position="104"/>
        <end position="124"/>
    </location>
</feature>
<dbReference type="SMART" id="SM00086">
    <property type="entry name" value="PAC"/>
    <property type="match status" value="1"/>
</dbReference>
<dbReference type="Pfam" id="PF17159">
    <property type="entry name" value="MASE3"/>
    <property type="match status" value="1"/>
</dbReference>
<dbReference type="AlphaFoldDB" id="A0LM63"/>
<feature type="transmembrane region" description="Helical" evidence="8">
    <location>
        <begin position="238"/>
        <end position="259"/>
    </location>
</feature>